<dbReference type="GO" id="GO:0016020">
    <property type="term" value="C:membrane"/>
    <property type="evidence" value="ECO:0007669"/>
    <property type="project" value="UniProtKB-SubCell"/>
</dbReference>
<dbReference type="OMA" id="LQVLYYW"/>
<dbReference type="OrthoDB" id="271506at2759"/>
<proteinExistence type="inferred from homology"/>
<evidence type="ECO:0000313" key="12">
    <source>
        <dbReference type="RefSeq" id="XP_027206125.1"/>
    </source>
</evidence>
<evidence type="ECO:0000256" key="7">
    <source>
        <dbReference type="ARBA" id="ARBA00038475"/>
    </source>
</evidence>
<dbReference type="FunFam" id="1.20.1280.290:FF:000006">
    <property type="entry name" value="mannose-P-dolichol utilization defect 1 protein"/>
    <property type="match status" value="1"/>
</dbReference>
<evidence type="ECO:0000256" key="8">
    <source>
        <dbReference type="ARBA" id="ARBA00067517"/>
    </source>
</evidence>
<dbReference type="SMART" id="SM00679">
    <property type="entry name" value="CTNS"/>
    <property type="match status" value="2"/>
</dbReference>
<evidence type="ECO:0000256" key="3">
    <source>
        <dbReference type="ARBA" id="ARBA00022692"/>
    </source>
</evidence>
<name>A0A6P6YLQ5_DERPT</name>
<keyword evidence="3 9" id="KW-0812">Transmembrane</keyword>
<evidence type="ECO:0000256" key="5">
    <source>
        <dbReference type="ARBA" id="ARBA00022989"/>
    </source>
</evidence>
<keyword evidence="6 9" id="KW-0472">Membrane</keyword>
<dbReference type="InterPro" id="IPR006603">
    <property type="entry name" value="PQ-loop_rpt"/>
</dbReference>
<dbReference type="KEGG" id="dpte:113799655"/>
<evidence type="ECO:0000256" key="1">
    <source>
        <dbReference type="ARBA" id="ARBA00004141"/>
    </source>
</evidence>
<feature type="transmembrane region" description="Helical" evidence="10">
    <location>
        <begin position="148"/>
        <end position="166"/>
    </location>
</feature>
<keyword evidence="5 9" id="KW-1133">Transmembrane helix</keyword>
<feature type="transmembrane region" description="Helical" evidence="10">
    <location>
        <begin position="61"/>
        <end position="83"/>
    </location>
</feature>
<dbReference type="PANTHER" id="PTHR12226:SF2">
    <property type="entry name" value="MANNOSE-P-DOLICHOL UTILIZATION DEFECT 1 PROTEIN"/>
    <property type="match status" value="1"/>
</dbReference>
<gene>
    <name evidence="12" type="primary">LOC113799655</name>
</gene>
<dbReference type="InParanoid" id="A0A6P6YLQ5"/>
<accession>A0A6P6YLQ5</accession>
<comment type="similarity">
    <text evidence="7 9">Belongs to the MPDU1 (TC 2.A.43.3) family.</text>
</comment>
<keyword evidence="4" id="KW-0677">Repeat</keyword>
<dbReference type="GeneID" id="113799655"/>
<evidence type="ECO:0000256" key="4">
    <source>
        <dbReference type="ARBA" id="ARBA00022737"/>
    </source>
</evidence>
<feature type="transmembrane region" description="Helical" evidence="10">
    <location>
        <begin position="95"/>
        <end position="118"/>
    </location>
</feature>
<evidence type="ECO:0000313" key="11">
    <source>
        <dbReference type="Proteomes" id="UP000515146"/>
    </source>
</evidence>
<dbReference type="AlphaFoldDB" id="A0A6P6YLQ5"/>
<sequence>MIMEQIESLCEVLYPSKCCQRILREFIIEPECFKLIVIKSLGYGIIFGSTMVKLPQLLKLLAAKSGLGVSLPAVLLEILALTFSSSYSYANGFPFSAWGEALFILFMTSLIAFLIIYYDINKGKAFLFMMMFTTVFAVLMSGHVPMQLLWLGQAAALPLIISSKLVQAWSNFRNGHTGNLSALTIILIFIGSTTRIMTSIQETGDQLIILGFMLSSIINMILVLQMFYYWENTNKFIRKNLAKKDK</sequence>
<keyword evidence="2" id="KW-0813">Transport</keyword>
<dbReference type="RefSeq" id="XP_027206125.1">
    <property type="nucleotide sequence ID" value="XM_027350324.1"/>
</dbReference>
<dbReference type="GO" id="GO:0009312">
    <property type="term" value="P:oligosaccharide biosynthetic process"/>
    <property type="evidence" value="ECO:0007669"/>
    <property type="project" value="TreeGrafter"/>
</dbReference>
<dbReference type="Proteomes" id="UP000515146">
    <property type="component" value="Unplaced"/>
</dbReference>
<feature type="transmembrane region" description="Helical" evidence="10">
    <location>
        <begin position="208"/>
        <end position="230"/>
    </location>
</feature>
<feature type="transmembrane region" description="Helical" evidence="10">
    <location>
        <begin position="125"/>
        <end position="142"/>
    </location>
</feature>
<comment type="subcellular location">
    <subcellularLocation>
        <location evidence="1 9">Membrane</location>
        <topology evidence="1 9">Multi-pass membrane protein</topology>
    </subcellularLocation>
</comment>
<keyword evidence="11" id="KW-1185">Reference proteome</keyword>
<evidence type="ECO:0000256" key="2">
    <source>
        <dbReference type="ARBA" id="ARBA00022448"/>
    </source>
</evidence>
<protein>
    <recommendedName>
        <fullName evidence="8 9">Mannose-P-dolichol utilization defect 1 protein homolog</fullName>
    </recommendedName>
</protein>
<feature type="transmembrane region" description="Helical" evidence="10">
    <location>
        <begin position="178"/>
        <end position="196"/>
    </location>
</feature>
<dbReference type="PIRSF" id="PIRSF023381">
    <property type="entry name" value="MannP-dilichol_defect-1p"/>
    <property type="match status" value="1"/>
</dbReference>
<dbReference type="InterPro" id="IPR016817">
    <property type="entry name" value="MannP-dilichol_defect-1"/>
</dbReference>
<evidence type="ECO:0000256" key="6">
    <source>
        <dbReference type="ARBA" id="ARBA00023136"/>
    </source>
</evidence>
<evidence type="ECO:0000256" key="9">
    <source>
        <dbReference type="PIRNR" id="PIRNR023381"/>
    </source>
</evidence>
<dbReference type="PANTHER" id="PTHR12226">
    <property type="entry name" value="MANNOSE-P-DOLICHOL UTILIZATION DEFECT 1 LEC35 -RELATED"/>
    <property type="match status" value="1"/>
</dbReference>
<dbReference type="Gene3D" id="1.20.1280.290">
    <property type="match status" value="2"/>
</dbReference>
<evidence type="ECO:0000256" key="10">
    <source>
        <dbReference type="SAM" id="Phobius"/>
    </source>
</evidence>
<organism evidence="11 12">
    <name type="scientific">Dermatophagoides pteronyssinus</name>
    <name type="common">European house dust mite</name>
    <dbReference type="NCBI Taxonomy" id="6956"/>
    <lineage>
        <taxon>Eukaryota</taxon>
        <taxon>Metazoa</taxon>
        <taxon>Ecdysozoa</taxon>
        <taxon>Arthropoda</taxon>
        <taxon>Chelicerata</taxon>
        <taxon>Arachnida</taxon>
        <taxon>Acari</taxon>
        <taxon>Acariformes</taxon>
        <taxon>Sarcoptiformes</taxon>
        <taxon>Astigmata</taxon>
        <taxon>Psoroptidia</taxon>
        <taxon>Analgoidea</taxon>
        <taxon>Pyroglyphidae</taxon>
        <taxon>Dermatophagoidinae</taxon>
        <taxon>Dermatophagoides</taxon>
    </lineage>
</organism>
<reference evidence="12" key="1">
    <citation type="submission" date="2025-08" db="UniProtKB">
        <authorList>
            <consortium name="RefSeq"/>
        </authorList>
    </citation>
    <scope>IDENTIFICATION</scope>
    <source>
        <strain evidence="12">Airmid</strain>
    </source>
</reference>
<dbReference type="FunCoup" id="A0A6P6YLQ5">
    <property type="interactions" value="688"/>
</dbReference>
<dbReference type="Pfam" id="PF04193">
    <property type="entry name" value="PQ-loop"/>
    <property type="match status" value="2"/>
</dbReference>